<dbReference type="PROSITE" id="PS51186">
    <property type="entry name" value="GNAT"/>
    <property type="match status" value="1"/>
</dbReference>
<sequence length="163" mass="18949">MLRKARTSDMRIIQEMLNHYASQGKLLPRSLSELYTHLRDTFVWVDEETGQIVGCCSLHIVWEDLAEVRSLAVREDQQKRGIGRLLVEACLQEAEQLEISRVLVLTYEIAFFEHMGFSQVDKNIFPQKIWADCLRCPKFPKCDETALLLELKPRRDPANSYAH</sequence>
<dbReference type="OrthoDB" id="9793138at2"/>
<dbReference type="RefSeq" id="WP_137423224.1">
    <property type="nucleotide sequence ID" value="NZ_CP040098.1"/>
</dbReference>
<evidence type="ECO:0000313" key="5">
    <source>
        <dbReference type="Proteomes" id="UP000298602"/>
    </source>
</evidence>
<reference evidence="4 5" key="1">
    <citation type="submission" date="2019-05" db="EMBL/GenBank/DDBJ databases">
        <title>The Complete Genome Sequence of the n-alkane-degrading Desulfoglaeba alkanexedens ALDC reveals multiple alkylsuccinate synthase gene clusters.</title>
        <authorList>
            <person name="Callaghan A.V."/>
            <person name="Davidova I.A."/>
            <person name="Duncan K.E."/>
            <person name="Morris B."/>
            <person name="McInerney M.J."/>
        </authorList>
    </citation>
    <scope>NUCLEOTIDE SEQUENCE [LARGE SCALE GENOMIC DNA]</scope>
    <source>
        <strain evidence="4 5">ALDC</strain>
    </source>
</reference>
<dbReference type="SUPFAM" id="SSF55729">
    <property type="entry name" value="Acyl-CoA N-acyltransferases (Nat)"/>
    <property type="match status" value="1"/>
</dbReference>
<keyword evidence="2" id="KW-0012">Acyltransferase</keyword>
<dbReference type="PANTHER" id="PTHR43626">
    <property type="entry name" value="ACYL-COA N-ACYLTRANSFERASE"/>
    <property type="match status" value="1"/>
</dbReference>
<dbReference type="Gene3D" id="3.40.630.30">
    <property type="match status" value="1"/>
</dbReference>
<reference evidence="4 5" key="2">
    <citation type="submission" date="2019-05" db="EMBL/GenBank/DDBJ databases">
        <authorList>
            <person name="Suflita J.M."/>
            <person name="Marks C.R."/>
        </authorList>
    </citation>
    <scope>NUCLEOTIDE SEQUENCE [LARGE SCALE GENOMIC DNA]</scope>
    <source>
        <strain evidence="4 5">ALDC</strain>
    </source>
</reference>
<evidence type="ECO:0000313" key="4">
    <source>
        <dbReference type="EMBL" id="QCQ21255.1"/>
    </source>
</evidence>
<dbReference type="Pfam" id="PF00583">
    <property type="entry name" value="Acetyltransf_1"/>
    <property type="match status" value="1"/>
</dbReference>
<dbReference type="AlphaFoldDB" id="A0A4P8L2R3"/>
<dbReference type="NCBIfam" id="NF005840">
    <property type="entry name" value="PRK07757.1"/>
    <property type="match status" value="1"/>
</dbReference>
<dbReference type="GO" id="GO:0005737">
    <property type="term" value="C:cytoplasm"/>
    <property type="evidence" value="ECO:0007669"/>
    <property type="project" value="TreeGrafter"/>
</dbReference>
<dbReference type="KEGG" id="dax:FDQ92_03050"/>
<dbReference type="InterPro" id="IPR045039">
    <property type="entry name" value="NSI-like"/>
</dbReference>
<gene>
    <name evidence="4" type="ORF">FDQ92_03050</name>
</gene>
<dbReference type="InterPro" id="IPR000182">
    <property type="entry name" value="GNAT_dom"/>
</dbReference>
<dbReference type="PANTHER" id="PTHR43626:SF4">
    <property type="entry name" value="GCN5-RELATED N-ACETYLTRANSFERASE 2, CHLOROPLASTIC"/>
    <property type="match status" value="1"/>
</dbReference>
<dbReference type="GO" id="GO:0008080">
    <property type="term" value="F:N-acetyltransferase activity"/>
    <property type="evidence" value="ECO:0007669"/>
    <property type="project" value="InterPro"/>
</dbReference>
<evidence type="ECO:0000256" key="1">
    <source>
        <dbReference type="ARBA" id="ARBA00022679"/>
    </source>
</evidence>
<evidence type="ECO:0000259" key="3">
    <source>
        <dbReference type="PROSITE" id="PS51186"/>
    </source>
</evidence>
<keyword evidence="1 4" id="KW-0808">Transferase</keyword>
<keyword evidence="5" id="KW-1185">Reference proteome</keyword>
<dbReference type="Proteomes" id="UP000298602">
    <property type="component" value="Chromosome"/>
</dbReference>
<name>A0A4P8L2R3_9BACT</name>
<organism evidence="4 5">
    <name type="scientific">Desulfoglaeba alkanexedens ALDC</name>
    <dbReference type="NCBI Taxonomy" id="980445"/>
    <lineage>
        <taxon>Bacteria</taxon>
        <taxon>Pseudomonadati</taxon>
        <taxon>Thermodesulfobacteriota</taxon>
        <taxon>Syntrophobacteria</taxon>
        <taxon>Syntrophobacterales</taxon>
        <taxon>Syntrophobacteraceae</taxon>
        <taxon>Desulfoglaeba</taxon>
    </lineage>
</organism>
<dbReference type="CDD" id="cd04301">
    <property type="entry name" value="NAT_SF"/>
    <property type="match status" value="1"/>
</dbReference>
<evidence type="ECO:0000256" key="2">
    <source>
        <dbReference type="ARBA" id="ARBA00023315"/>
    </source>
</evidence>
<dbReference type="InterPro" id="IPR016181">
    <property type="entry name" value="Acyl_CoA_acyltransferase"/>
</dbReference>
<accession>A0A4P8L2R3</accession>
<dbReference type="EMBL" id="CP040098">
    <property type="protein sequence ID" value="QCQ21255.1"/>
    <property type="molecule type" value="Genomic_DNA"/>
</dbReference>
<feature type="domain" description="N-acetyltransferase" evidence="3">
    <location>
        <begin position="1"/>
        <end position="154"/>
    </location>
</feature>
<protein>
    <submittedName>
        <fullName evidence="4">N-acetyltransferase</fullName>
    </submittedName>
</protein>
<proteinExistence type="predicted"/>